<dbReference type="AlphaFoldDB" id="A0A8H6YX48"/>
<dbReference type="Proteomes" id="UP000623467">
    <property type="component" value="Unassembled WGS sequence"/>
</dbReference>
<proteinExistence type="predicted"/>
<dbReference type="SUPFAM" id="SSF52058">
    <property type="entry name" value="L domain-like"/>
    <property type="match status" value="1"/>
</dbReference>
<comment type="caution">
    <text evidence="1">The sequence shown here is derived from an EMBL/GenBank/DDBJ whole genome shotgun (WGS) entry which is preliminary data.</text>
</comment>
<name>A0A8H6YX48_9AGAR</name>
<evidence type="ECO:0000313" key="2">
    <source>
        <dbReference type="Proteomes" id="UP000623467"/>
    </source>
</evidence>
<evidence type="ECO:0000313" key="1">
    <source>
        <dbReference type="EMBL" id="KAF7368048.1"/>
    </source>
</evidence>
<accession>A0A8H6YX48</accession>
<organism evidence="1 2">
    <name type="scientific">Mycena sanguinolenta</name>
    <dbReference type="NCBI Taxonomy" id="230812"/>
    <lineage>
        <taxon>Eukaryota</taxon>
        <taxon>Fungi</taxon>
        <taxon>Dikarya</taxon>
        <taxon>Basidiomycota</taxon>
        <taxon>Agaricomycotina</taxon>
        <taxon>Agaricomycetes</taxon>
        <taxon>Agaricomycetidae</taxon>
        <taxon>Agaricales</taxon>
        <taxon>Marasmiineae</taxon>
        <taxon>Mycenaceae</taxon>
        <taxon>Mycena</taxon>
    </lineage>
</organism>
<gene>
    <name evidence="1" type="ORF">MSAN_00870700</name>
</gene>
<dbReference type="OrthoDB" id="3145912at2759"/>
<reference evidence="1" key="1">
    <citation type="submission" date="2020-05" db="EMBL/GenBank/DDBJ databases">
        <title>Mycena genomes resolve the evolution of fungal bioluminescence.</title>
        <authorList>
            <person name="Tsai I.J."/>
        </authorList>
    </citation>
    <scope>NUCLEOTIDE SEQUENCE</scope>
    <source>
        <strain evidence="1">160909Yilan</strain>
    </source>
</reference>
<dbReference type="EMBL" id="JACAZH010000005">
    <property type="protein sequence ID" value="KAF7368048.1"/>
    <property type="molecule type" value="Genomic_DNA"/>
</dbReference>
<keyword evidence="2" id="KW-1185">Reference proteome</keyword>
<sequence length="285" mass="31909">MGSDFALRDPRLPPELERKVFKIAGLARPTGIPALMPVARRVKGWVEPLLYRVVLLADASMNELHNLALPIVTVDALEKRPHTCLQHVRSLFINGKLVGENKLENWLLACTGVTNLYAQFLCTPKILPSLSGFTNIRYLTIDFRALCGPTVPLPLFLTVTHLELLDFTNECKGKSADRLCQNLSFIPCLTHIAFNMYLDTLASHAAVCAMAQLQCIVFLSIWESFDGSPLLDDSRFVCIKDDSELGYYSDWLYGVVFGEDYWTFAEAFLAARRAGTIDRMCSKAL</sequence>
<protein>
    <submittedName>
        <fullName evidence="1">Uncharacterized protein</fullName>
    </submittedName>
</protein>